<dbReference type="AlphaFoldDB" id="A0A7I7SAI2"/>
<dbReference type="OrthoDB" id="9762066at2"/>
<comment type="caution">
    <text evidence="1">The sequence shown here is derived from an EMBL/GenBank/DDBJ whole genome shotgun (WGS) entry which is preliminary data.</text>
</comment>
<accession>A0A7I7SAI2</accession>
<dbReference type="PANTHER" id="PTHR35868">
    <property type="entry name" value="DUF2804 DOMAIN-CONTAINING PROTEIN-RELATED"/>
    <property type="match status" value="1"/>
</dbReference>
<name>A0A7I7SAI2_9MYCO</name>
<evidence type="ECO:0000313" key="1">
    <source>
        <dbReference type="EMBL" id="OSC35558.1"/>
    </source>
</evidence>
<protein>
    <submittedName>
        <fullName evidence="1">Uncharacterized protein</fullName>
    </submittedName>
</protein>
<evidence type="ECO:0000313" key="2">
    <source>
        <dbReference type="Proteomes" id="UP000193577"/>
    </source>
</evidence>
<dbReference type="Proteomes" id="UP000193577">
    <property type="component" value="Unassembled WGS sequence"/>
</dbReference>
<dbReference type="RefSeq" id="WP_085302081.1">
    <property type="nucleotide sequence ID" value="NZ_AP022594.1"/>
</dbReference>
<reference evidence="1 2" key="1">
    <citation type="submission" date="2017-04" db="EMBL/GenBank/DDBJ databases">
        <title>The new phylogeny of genus Mycobacterium.</title>
        <authorList>
            <person name="Tortoli E."/>
            <person name="Trovato A."/>
            <person name="Cirillo D.M."/>
        </authorList>
    </citation>
    <scope>NUCLEOTIDE SEQUENCE [LARGE SCALE GENOMIC DNA]</scope>
    <source>
        <strain evidence="1 2">KCTC 19819</strain>
    </source>
</reference>
<dbReference type="InterPro" id="IPR021243">
    <property type="entry name" value="DUF2804"/>
</dbReference>
<keyword evidence="2" id="KW-1185">Reference proteome</keyword>
<dbReference type="EMBL" id="NCXO01000003">
    <property type="protein sequence ID" value="OSC35558.1"/>
    <property type="molecule type" value="Genomic_DNA"/>
</dbReference>
<dbReference type="PANTHER" id="PTHR35868:SF4">
    <property type="entry name" value="DUF2804 DOMAIN-CONTAINING PROTEIN"/>
    <property type="match status" value="1"/>
</dbReference>
<sequence length="338" mass="37346">MLTPDHLVGGGVRRYGRFAQRFRDTNPLDAYRGIARLWHRWRLKEWVGFTLIHPQLSGAMIMQDAKYLASSELFVRDRSTGGAAEKAVTLRGGGVTLPDELLHGGTCTVAKRGYLLRYDFDERAGTGTVQFDCAADASGPAISGTLTLHLREAAPALSISAKITPSIDYYTFKQPFPVQGTLTLGEHRYRFDPERDFAIIDENRSHFPYSTSWTWGTFATRAAGGIVGSSFVDRAEFSDADDESSNWVPGQVEPLAGIEFDCGFSDPAPPGRVRDRDGRLDVTFTPDWRKDVKVNLLAAAIDYTQLSGTYCGTVTSLAGETVRFDAVPGVLERMRTRF</sequence>
<gene>
    <name evidence="1" type="ORF">B8W67_02215</name>
</gene>
<dbReference type="Pfam" id="PF10974">
    <property type="entry name" value="DUF2804"/>
    <property type="match status" value="1"/>
</dbReference>
<organism evidence="1 2">
    <name type="scientific">Mycolicibacillus koreensis</name>
    <dbReference type="NCBI Taxonomy" id="1069220"/>
    <lineage>
        <taxon>Bacteria</taxon>
        <taxon>Bacillati</taxon>
        <taxon>Actinomycetota</taxon>
        <taxon>Actinomycetes</taxon>
        <taxon>Mycobacteriales</taxon>
        <taxon>Mycobacteriaceae</taxon>
        <taxon>Mycolicibacillus</taxon>
    </lineage>
</organism>
<proteinExistence type="predicted"/>